<name>A0AAV2I579_LYMST</name>
<dbReference type="PANTHER" id="PTHR31393">
    <property type="entry name" value="C5ORF31"/>
    <property type="match status" value="1"/>
</dbReference>
<dbReference type="Pfam" id="PF15093">
    <property type="entry name" value="SPMIP4-like"/>
    <property type="match status" value="1"/>
</dbReference>
<dbReference type="Proteomes" id="UP001497497">
    <property type="component" value="Unassembled WGS sequence"/>
</dbReference>
<evidence type="ECO:0000313" key="3">
    <source>
        <dbReference type="Proteomes" id="UP001497497"/>
    </source>
</evidence>
<comment type="caution">
    <text evidence="2">The sequence shown here is derived from an EMBL/GenBank/DDBJ whole genome shotgun (WGS) entry which is preliminary data.</text>
</comment>
<gene>
    <name evidence="2" type="ORF">GSLYS_00015330001</name>
</gene>
<evidence type="ECO:0000313" key="2">
    <source>
        <dbReference type="EMBL" id="CAL1541724.1"/>
    </source>
</evidence>
<feature type="compositionally biased region" description="Basic and acidic residues" evidence="1">
    <location>
        <begin position="1"/>
        <end position="11"/>
    </location>
</feature>
<dbReference type="InterPro" id="IPR027886">
    <property type="entry name" value="SPMIP4"/>
</dbReference>
<feature type="region of interest" description="Disordered" evidence="1">
    <location>
        <begin position="1"/>
        <end position="22"/>
    </location>
</feature>
<dbReference type="EMBL" id="CAXITT010000448">
    <property type="protein sequence ID" value="CAL1541724.1"/>
    <property type="molecule type" value="Genomic_DNA"/>
</dbReference>
<dbReference type="GO" id="GO:0005813">
    <property type="term" value="C:centrosome"/>
    <property type="evidence" value="ECO:0007669"/>
    <property type="project" value="TreeGrafter"/>
</dbReference>
<accession>A0AAV2I579</accession>
<protein>
    <submittedName>
        <fullName evidence="2">Uncharacterized protein</fullName>
    </submittedName>
</protein>
<reference evidence="2 3" key="1">
    <citation type="submission" date="2024-04" db="EMBL/GenBank/DDBJ databases">
        <authorList>
            <consortium name="Genoscope - CEA"/>
            <person name="William W."/>
        </authorList>
    </citation>
    <scope>NUCLEOTIDE SEQUENCE [LARGE SCALE GENOMIC DNA]</scope>
</reference>
<feature type="compositionally biased region" description="Polar residues" evidence="1">
    <location>
        <begin position="341"/>
        <end position="357"/>
    </location>
</feature>
<dbReference type="AlphaFoldDB" id="A0AAV2I579"/>
<organism evidence="2 3">
    <name type="scientific">Lymnaea stagnalis</name>
    <name type="common">Great pond snail</name>
    <name type="synonym">Helix stagnalis</name>
    <dbReference type="NCBI Taxonomy" id="6523"/>
    <lineage>
        <taxon>Eukaryota</taxon>
        <taxon>Metazoa</taxon>
        <taxon>Spiralia</taxon>
        <taxon>Lophotrochozoa</taxon>
        <taxon>Mollusca</taxon>
        <taxon>Gastropoda</taxon>
        <taxon>Heterobranchia</taxon>
        <taxon>Euthyneura</taxon>
        <taxon>Panpulmonata</taxon>
        <taxon>Hygrophila</taxon>
        <taxon>Lymnaeoidea</taxon>
        <taxon>Lymnaeidae</taxon>
        <taxon>Lymnaea</taxon>
    </lineage>
</organism>
<proteinExistence type="predicted"/>
<dbReference type="PANTHER" id="PTHR31393:SF2">
    <property type="entry name" value="CHROMOSOME 7 OPEN READING FRAME 31"/>
    <property type="match status" value="1"/>
</dbReference>
<evidence type="ECO:0000256" key="1">
    <source>
        <dbReference type="SAM" id="MobiDB-lite"/>
    </source>
</evidence>
<keyword evidence="3" id="KW-1185">Reference proteome</keyword>
<feature type="region of interest" description="Disordered" evidence="1">
    <location>
        <begin position="341"/>
        <end position="361"/>
    </location>
</feature>
<sequence>MTSIELFHETEQQPTRRPNWGTGRLGAIDLWVPKAPTWHATGFPLEHPYQITSLALSNVRDNDELIPRPANVDVTKRVINKPFPAEHPYASHTEKFALFPTFDSPQDKKRGAAARQQKPISNEMPANPYNTQVVKKTFGFPYRQEILFLPTEGNKEALYWQGEHFFDQQSKMHGGRPQYYPTPIKTINPNLQHRPPELQISERSQNTLRNIERNQWMTTQKLDYTGLGPANPMMLDNLDCKTHMFFQTGEWSDDLYPHSVNTFDPARPLEGRLRKLFAPKPAQQINIESGFSANPDHKRKKTSREISEDLLLYGKDYVNLPQDYNENFVEQRCHNNQIPICLDSQNTPRPRSSQEAQKQQKHEYIETDYLQDQKNNMSKKVQQMEAQNRWQLLENGTPAHDLMQLKEKYKMLKNKELPSTFYHHEGKYNEERAGLYKTSYNPDQLTYSMNAQRLSGGTLFNTSLSHVEASQYPTVIWDENEAALKDSHTVVFKNNELSGDRPATSDVLNPYRETVALQRAALQPDVATASPRVQEGGFIVTESTYGERHSTKKFLQENKLQNNIRIDPRDIMSHENQNLERIREKAAPRNTLRKQGSLKAVRFSDNVNVTNMQENCPVKLEESHIRPLNKAEQEELSRAFGYNTVTSLSYRETQDKRPQTSQGLVGDPRNLAENLLGDPAVPTVVGRNTNLVLGPPFVSFTRDPQMKVTPISEMADQFRSLSTNFMPTGVQNASPIKSSYSAQFPHFNLAEKKDKRFDWEPGKGQMKPQSCLQEMQDSFIKSEIRKKFHHQFPEVNPDLRIHLSRKRRTLFSTPSVNFNLPKPTELC</sequence>
<feature type="region of interest" description="Disordered" evidence="1">
    <location>
        <begin position="101"/>
        <end position="127"/>
    </location>
</feature>